<keyword evidence="2" id="KW-0812">Transmembrane</keyword>
<dbReference type="AlphaFoldDB" id="H0EAU3"/>
<feature type="transmembrane region" description="Helical" evidence="2">
    <location>
        <begin position="20"/>
        <end position="40"/>
    </location>
</feature>
<dbReference type="Proteomes" id="UP000005143">
    <property type="component" value="Unassembled WGS sequence"/>
</dbReference>
<feature type="region of interest" description="Disordered" evidence="1">
    <location>
        <begin position="54"/>
        <end position="79"/>
    </location>
</feature>
<evidence type="ECO:0000256" key="2">
    <source>
        <dbReference type="SAM" id="Phobius"/>
    </source>
</evidence>
<gene>
    <name evidence="3" type="ORF">PAI11_39680</name>
</gene>
<protein>
    <submittedName>
        <fullName evidence="3">Uncharacterized protein</fullName>
    </submittedName>
</protein>
<comment type="caution">
    <text evidence="3">The sequence shown here is derived from an EMBL/GenBank/DDBJ whole genome shotgun (WGS) entry which is preliminary data.</text>
</comment>
<keyword evidence="4" id="KW-1185">Reference proteome</keyword>
<evidence type="ECO:0000256" key="1">
    <source>
        <dbReference type="SAM" id="MobiDB-lite"/>
    </source>
</evidence>
<accession>H0EAU3</accession>
<evidence type="ECO:0000313" key="4">
    <source>
        <dbReference type="Proteomes" id="UP000005143"/>
    </source>
</evidence>
<dbReference type="RefSeq" id="WP_007578491.1">
    <property type="nucleotide sequence ID" value="NZ_AGUD01000298.1"/>
</dbReference>
<evidence type="ECO:0000313" key="3">
    <source>
        <dbReference type="EMBL" id="EHN09215.1"/>
    </source>
</evidence>
<keyword evidence="2" id="KW-0472">Membrane</keyword>
<name>H0EAU3_9ACTN</name>
<dbReference type="EMBL" id="AGUD01000298">
    <property type="protein sequence ID" value="EHN09215.1"/>
    <property type="molecule type" value="Genomic_DNA"/>
</dbReference>
<organism evidence="3 4">
    <name type="scientific">Patulibacter medicamentivorans</name>
    <dbReference type="NCBI Taxonomy" id="1097667"/>
    <lineage>
        <taxon>Bacteria</taxon>
        <taxon>Bacillati</taxon>
        <taxon>Actinomycetota</taxon>
        <taxon>Thermoleophilia</taxon>
        <taxon>Solirubrobacterales</taxon>
        <taxon>Patulibacteraceae</taxon>
        <taxon>Patulibacter</taxon>
    </lineage>
</organism>
<keyword evidence="2" id="KW-1133">Transmembrane helix</keyword>
<proteinExistence type="predicted"/>
<reference evidence="3 4" key="1">
    <citation type="journal article" date="2013" name="Biodegradation">
        <title>Quantitative proteomic analysis of ibuprofen-degrading Patulibacter sp. strain I11.</title>
        <authorList>
            <person name="Almeida B."/>
            <person name="Kjeldal H."/>
            <person name="Lolas I."/>
            <person name="Knudsen A.D."/>
            <person name="Carvalho G."/>
            <person name="Nielsen K.L."/>
            <person name="Barreto Crespo M.T."/>
            <person name="Stensballe A."/>
            <person name="Nielsen J.L."/>
        </authorList>
    </citation>
    <scope>NUCLEOTIDE SEQUENCE [LARGE SCALE GENOMIC DNA]</scope>
    <source>
        <strain evidence="3 4">I11</strain>
    </source>
</reference>
<sequence>MSLTATTLLAQADDGSPGYVTAAVIVVGIVLLAYLAIVAFRVRDAAGRLDALEQRLGRDDATPPAPAVESEPTSEALGR</sequence>